<dbReference type="EMBL" id="UINC01065446">
    <property type="protein sequence ID" value="SVB95124.1"/>
    <property type="molecule type" value="Genomic_DNA"/>
</dbReference>
<gene>
    <name evidence="1" type="ORF">METZ01_LOCUS247978</name>
</gene>
<dbReference type="InterPro" id="IPR008775">
    <property type="entry name" value="Phytyl_CoA_dOase-like"/>
</dbReference>
<dbReference type="PANTHER" id="PTHR20883">
    <property type="entry name" value="PHYTANOYL-COA DIOXYGENASE DOMAIN CONTAINING 1"/>
    <property type="match status" value="1"/>
</dbReference>
<evidence type="ECO:0008006" key="2">
    <source>
        <dbReference type="Google" id="ProtNLM"/>
    </source>
</evidence>
<dbReference type="Pfam" id="PF05721">
    <property type="entry name" value="PhyH"/>
    <property type="match status" value="1"/>
</dbReference>
<dbReference type="AlphaFoldDB" id="A0A382I5Z4"/>
<sequence>MNTSKNIEAINDQGYTIIESLLSDSDIDRIKSALEPWLQGQLMGRNNFEGEKSERVYALLAKHPDFALLVEHPEVLAILDQMLEPDYLLSANLAINVHPGETPQPFHRDNDGGAFAAARVNHGISVIWNLDDFTEDNGATEIIPGSHRFVHEVPAAKDAIKVTMPAGSALIFSGSLVHRGGANHSDKMRLAITPQYCQPWLRQLENMVLSVPPEKVALLSPKVQALLGYSVRSPGF</sequence>
<proteinExistence type="predicted"/>
<dbReference type="SUPFAM" id="SSF51197">
    <property type="entry name" value="Clavaminate synthase-like"/>
    <property type="match status" value="1"/>
</dbReference>
<dbReference type="PANTHER" id="PTHR20883:SF48">
    <property type="entry name" value="ECTOINE DIOXYGENASE"/>
    <property type="match status" value="1"/>
</dbReference>
<dbReference type="Gene3D" id="2.60.120.620">
    <property type="entry name" value="q2cbj1_9rhob like domain"/>
    <property type="match status" value="1"/>
</dbReference>
<dbReference type="GO" id="GO:0046872">
    <property type="term" value="F:metal ion binding"/>
    <property type="evidence" value="ECO:0007669"/>
    <property type="project" value="UniProtKB-ARBA"/>
</dbReference>
<dbReference type="GO" id="GO:0016491">
    <property type="term" value="F:oxidoreductase activity"/>
    <property type="evidence" value="ECO:0007669"/>
    <property type="project" value="UniProtKB-ARBA"/>
</dbReference>
<feature type="non-terminal residue" evidence="1">
    <location>
        <position position="236"/>
    </location>
</feature>
<accession>A0A382I5Z4</accession>
<organism evidence="1">
    <name type="scientific">marine metagenome</name>
    <dbReference type="NCBI Taxonomy" id="408172"/>
    <lineage>
        <taxon>unclassified sequences</taxon>
        <taxon>metagenomes</taxon>
        <taxon>ecological metagenomes</taxon>
    </lineage>
</organism>
<protein>
    <recommendedName>
        <fullName evidence="2">Fe2OG dioxygenase domain-containing protein</fullName>
    </recommendedName>
</protein>
<evidence type="ECO:0000313" key="1">
    <source>
        <dbReference type="EMBL" id="SVB95124.1"/>
    </source>
</evidence>
<name>A0A382I5Z4_9ZZZZ</name>
<reference evidence="1" key="1">
    <citation type="submission" date="2018-05" db="EMBL/GenBank/DDBJ databases">
        <authorList>
            <person name="Lanie J.A."/>
            <person name="Ng W.-L."/>
            <person name="Kazmierczak K.M."/>
            <person name="Andrzejewski T.M."/>
            <person name="Davidsen T.M."/>
            <person name="Wayne K.J."/>
            <person name="Tettelin H."/>
            <person name="Glass J.I."/>
            <person name="Rusch D."/>
            <person name="Podicherti R."/>
            <person name="Tsui H.-C.T."/>
            <person name="Winkler M.E."/>
        </authorList>
    </citation>
    <scope>NUCLEOTIDE SEQUENCE</scope>
</reference>